<reference evidence="1 2" key="1">
    <citation type="submission" date="2018-07" db="EMBL/GenBank/DDBJ databases">
        <title>Rhizobium leguminosarum strain:ATCC 14479 Genome sequencing and assembly.</title>
        <authorList>
            <person name="Chakraborty R."/>
        </authorList>
    </citation>
    <scope>NUCLEOTIDE SEQUENCE [LARGE SCALE GENOMIC DNA]</scope>
    <source>
        <strain evidence="1 2">ATCC 14479</strain>
        <plasmid evidence="2">Plasmid unnamed1</plasmid>
    </source>
</reference>
<dbReference type="AlphaFoldDB" id="A0A2Z4YRS2"/>
<proteinExistence type="predicted"/>
<organism evidence="1 2">
    <name type="scientific">Rhizobium leguminosarum</name>
    <dbReference type="NCBI Taxonomy" id="384"/>
    <lineage>
        <taxon>Bacteria</taxon>
        <taxon>Pseudomonadati</taxon>
        <taxon>Pseudomonadota</taxon>
        <taxon>Alphaproteobacteria</taxon>
        <taxon>Hyphomicrobiales</taxon>
        <taxon>Rhizobiaceae</taxon>
        <taxon>Rhizobium/Agrobacterium group</taxon>
        <taxon>Rhizobium</taxon>
    </lineage>
</organism>
<gene>
    <name evidence="1" type="ORF">DLJ82_5464</name>
</gene>
<keyword evidence="1" id="KW-0614">Plasmid</keyword>
<protein>
    <submittedName>
        <fullName evidence="1">Uncharacterized protein</fullName>
    </submittedName>
</protein>
<dbReference type="Proteomes" id="UP000251166">
    <property type="component" value="Plasmid unnamed1"/>
</dbReference>
<dbReference type="EMBL" id="CP030761">
    <property type="protein sequence ID" value="AXA43025.1"/>
    <property type="molecule type" value="Genomic_DNA"/>
</dbReference>
<sequence>MDVLIATENIRNFNSLLLTEKDDSQIRVLQELLSLEKEKLAAAIAAEQMPGRGGPLSR</sequence>
<name>A0A2Z4YRS2_RHILE</name>
<accession>A0A2Z4YRS2</accession>
<geneLocation type="plasmid" evidence="1 2">
    <name>unnamed1</name>
</geneLocation>
<evidence type="ECO:0000313" key="2">
    <source>
        <dbReference type="Proteomes" id="UP000251166"/>
    </source>
</evidence>
<evidence type="ECO:0000313" key="1">
    <source>
        <dbReference type="EMBL" id="AXA43025.1"/>
    </source>
</evidence>